<dbReference type="GO" id="GO:0003254">
    <property type="term" value="P:regulation of membrane depolarization"/>
    <property type="evidence" value="ECO:0007669"/>
    <property type="project" value="TreeGrafter"/>
</dbReference>
<dbReference type="Pfam" id="PF00520">
    <property type="entry name" value="Ion_trans"/>
    <property type="match status" value="1"/>
</dbReference>
<dbReference type="GO" id="GO:0098855">
    <property type="term" value="C:HCN channel complex"/>
    <property type="evidence" value="ECO:0007669"/>
    <property type="project" value="TreeGrafter"/>
</dbReference>
<dbReference type="GO" id="GO:0005272">
    <property type="term" value="F:sodium channel activity"/>
    <property type="evidence" value="ECO:0007669"/>
    <property type="project" value="UniProtKB-KW"/>
</dbReference>
<evidence type="ECO:0000256" key="2">
    <source>
        <dbReference type="ARBA" id="ARBA00006305"/>
    </source>
</evidence>
<dbReference type="GO" id="GO:0030424">
    <property type="term" value="C:axon"/>
    <property type="evidence" value="ECO:0007669"/>
    <property type="project" value="TreeGrafter"/>
</dbReference>
<dbReference type="EMBL" id="JAGTTL010000011">
    <property type="protein sequence ID" value="KAK6315683.1"/>
    <property type="molecule type" value="Genomic_DNA"/>
</dbReference>
<dbReference type="Gene3D" id="1.10.287.630">
    <property type="entry name" value="Helix hairpin bin"/>
    <property type="match status" value="1"/>
</dbReference>
<dbReference type="SMART" id="SM00100">
    <property type="entry name" value="cNMP"/>
    <property type="match status" value="1"/>
</dbReference>
<feature type="region of interest" description="Disordered" evidence="23">
    <location>
        <begin position="768"/>
        <end position="868"/>
    </location>
</feature>
<comment type="catalytic activity">
    <reaction evidence="21">
        <text>K(+)(in) = K(+)(out)</text>
        <dbReference type="Rhea" id="RHEA:29463"/>
        <dbReference type="ChEBI" id="CHEBI:29103"/>
    </reaction>
</comment>
<dbReference type="SUPFAM" id="SSF81324">
    <property type="entry name" value="Voltage-gated potassium channels"/>
    <property type="match status" value="1"/>
</dbReference>
<evidence type="ECO:0000313" key="27">
    <source>
        <dbReference type="Proteomes" id="UP001356427"/>
    </source>
</evidence>
<keyword evidence="27" id="KW-1185">Reference proteome</keyword>
<feature type="compositionally biased region" description="Basic and acidic residues" evidence="23">
    <location>
        <begin position="915"/>
        <end position="929"/>
    </location>
</feature>
<evidence type="ECO:0000256" key="19">
    <source>
        <dbReference type="ARBA" id="ARBA00023286"/>
    </source>
</evidence>
<keyword evidence="15" id="KW-0406">Ion transport</keyword>
<dbReference type="InterPro" id="IPR014710">
    <property type="entry name" value="RmlC-like_jellyroll"/>
</dbReference>
<evidence type="ECO:0000256" key="8">
    <source>
        <dbReference type="ARBA" id="ARBA00022692"/>
    </source>
</evidence>
<protein>
    <recommendedName>
        <fullName evidence="25">Cyclic nucleotide-binding domain-containing protein</fullName>
    </recommendedName>
</protein>
<comment type="catalytic activity">
    <reaction evidence="22">
        <text>Na(+)(in) = Na(+)(out)</text>
        <dbReference type="Rhea" id="RHEA:34963"/>
        <dbReference type="ChEBI" id="CHEBI:29101"/>
    </reaction>
</comment>
<name>A0AAN8LRX6_9TELE</name>
<dbReference type="InterPro" id="IPR005821">
    <property type="entry name" value="Ion_trans_dom"/>
</dbReference>
<dbReference type="FunFam" id="1.10.287.630:FF:000002">
    <property type="entry name" value="Potassium/sodium hyperpolarization-activated cyclic nucleotide-gated channel 4"/>
    <property type="match status" value="1"/>
</dbReference>
<evidence type="ECO:0000256" key="4">
    <source>
        <dbReference type="ARBA" id="ARBA00022461"/>
    </source>
</evidence>
<evidence type="ECO:0000256" key="20">
    <source>
        <dbReference type="ARBA" id="ARBA00023303"/>
    </source>
</evidence>
<dbReference type="InterPro" id="IPR000595">
    <property type="entry name" value="cNMP-bd_dom"/>
</dbReference>
<dbReference type="Gene3D" id="1.10.287.70">
    <property type="match status" value="1"/>
</dbReference>
<feature type="compositionally biased region" description="Low complexity" evidence="23">
    <location>
        <begin position="798"/>
        <end position="811"/>
    </location>
</feature>
<dbReference type="PROSITE" id="PS00888">
    <property type="entry name" value="CNMP_BINDING_1"/>
    <property type="match status" value="1"/>
</dbReference>
<keyword evidence="8 24" id="KW-0812">Transmembrane</keyword>
<dbReference type="SUPFAM" id="SSF51206">
    <property type="entry name" value="cAMP-binding domain-like"/>
    <property type="match status" value="1"/>
</dbReference>
<evidence type="ECO:0000256" key="13">
    <source>
        <dbReference type="ARBA" id="ARBA00022989"/>
    </source>
</evidence>
<evidence type="ECO:0000256" key="17">
    <source>
        <dbReference type="ARBA" id="ARBA00023149"/>
    </source>
</evidence>
<dbReference type="Proteomes" id="UP001356427">
    <property type="component" value="Unassembled WGS sequence"/>
</dbReference>
<evidence type="ECO:0000256" key="21">
    <source>
        <dbReference type="ARBA" id="ARBA00034430"/>
    </source>
</evidence>
<evidence type="ECO:0000256" key="14">
    <source>
        <dbReference type="ARBA" id="ARBA00023053"/>
    </source>
</evidence>
<keyword evidence="3" id="KW-0813">Transport</keyword>
<accession>A0AAN8LRX6</accession>
<gene>
    <name evidence="26" type="ORF">J4Q44_G00132070</name>
</gene>
<keyword evidence="14" id="KW-0915">Sodium</keyword>
<keyword evidence="17" id="KW-0114">cAMP</keyword>
<keyword evidence="10" id="KW-0631">Potassium channel</keyword>
<dbReference type="GO" id="GO:0030552">
    <property type="term" value="F:cAMP binding"/>
    <property type="evidence" value="ECO:0007669"/>
    <property type="project" value="UniProtKB-KW"/>
</dbReference>
<evidence type="ECO:0000256" key="18">
    <source>
        <dbReference type="ARBA" id="ARBA00023201"/>
    </source>
</evidence>
<evidence type="ECO:0000256" key="1">
    <source>
        <dbReference type="ARBA" id="ARBA00004651"/>
    </source>
</evidence>
<organism evidence="26 27">
    <name type="scientific">Coregonus suidteri</name>
    <dbReference type="NCBI Taxonomy" id="861788"/>
    <lineage>
        <taxon>Eukaryota</taxon>
        <taxon>Metazoa</taxon>
        <taxon>Chordata</taxon>
        <taxon>Craniata</taxon>
        <taxon>Vertebrata</taxon>
        <taxon>Euteleostomi</taxon>
        <taxon>Actinopterygii</taxon>
        <taxon>Neopterygii</taxon>
        <taxon>Teleostei</taxon>
        <taxon>Protacanthopterygii</taxon>
        <taxon>Salmoniformes</taxon>
        <taxon>Salmonidae</taxon>
        <taxon>Coregoninae</taxon>
        <taxon>Coregonus</taxon>
    </lineage>
</organism>
<keyword evidence="7" id="KW-0116">cAMP-binding</keyword>
<dbReference type="GO" id="GO:0005249">
    <property type="term" value="F:voltage-gated potassium channel activity"/>
    <property type="evidence" value="ECO:0007669"/>
    <property type="project" value="InterPro"/>
</dbReference>
<feature type="compositionally biased region" description="Basic and acidic residues" evidence="23">
    <location>
        <begin position="937"/>
        <end position="947"/>
    </location>
</feature>
<evidence type="ECO:0000256" key="15">
    <source>
        <dbReference type="ARBA" id="ARBA00023065"/>
    </source>
</evidence>
<evidence type="ECO:0000256" key="6">
    <source>
        <dbReference type="ARBA" id="ARBA00022538"/>
    </source>
</evidence>
<keyword evidence="19" id="KW-1071">Ligand-gated ion channel</keyword>
<dbReference type="Gene3D" id="2.60.120.10">
    <property type="entry name" value="Jelly Rolls"/>
    <property type="match status" value="1"/>
</dbReference>
<feature type="transmembrane region" description="Helical" evidence="24">
    <location>
        <begin position="123"/>
        <end position="147"/>
    </location>
</feature>
<keyword evidence="11" id="KW-0851">Voltage-gated channel</keyword>
<feature type="compositionally biased region" description="Low complexity" evidence="23">
    <location>
        <begin position="1"/>
        <end position="11"/>
    </location>
</feature>
<dbReference type="PROSITE" id="PS50042">
    <property type="entry name" value="CNMP_BINDING_3"/>
    <property type="match status" value="1"/>
</dbReference>
<dbReference type="PRINTS" id="PR01463">
    <property type="entry name" value="EAGCHANLFMLY"/>
</dbReference>
<evidence type="ECO:0000256" key="5">
    <source>
        <dbReference type="ARBA" id="ARBA00022475"/>
    </source>
</evidence>
<comment type="caution">
    <text evidence="26">The sequence shown here is derived from an EMBL/GenBank/DDBJ whole genome shotgun (WGS) entry which is preliminary data.</text>
</comment>
<reference evidence="26 27" key="1">
    <citation type="submission" date="2021-04" db="EMBL/GenBank/DDBJ databases">
        <authorList>
            <person name="De Guttry C."/>
            <person name="Zahm M."/>
            <person name="Klopp C."/>
            <person name="Cabau C."/>
            <person name="Louis A."/>
            <person name="Berthelot C."/>
            <person name="Parey E."/>
            <person name="Roest Crollius H."/>
            <person name="Montfort J."/>
            <person name="Robinson-Rechavi M."/>
            <person name="Bucao C."/>
            <person name="Bouchez O."/>
            <person name="Gislard M."/>
            <person name="Lluch J."/>
            <person name="Milhes M."/>
            <person name="Lampietro C."/>
            <person name="Lopez Roques C."/>
            <person name="Donnadieu C."/>
            <person name="Braasch I."/>
            <person name="Desvignes T."/>
            <person name="Postlethwait J."/>
            <person name="Bobe J."/>
            <person name="Wedekind C."/>
            <person name="Guiguen Y."/>
        </authorList>
    </citation>
    <scope>NUCLEOTIDE SEQUENCE [LARGE SCALE GENOMIC DNA]</scope>
    <source>
        <strain evidence="26">Cs_M1</strain>
        <tissue evidence="26">Blood</tissue>
    </source>
</reference>
<keyword evidence="9" id="KW-0547">Nucleotide-binding</keyword>
<evidence type="ECO:0000256" key="11">
    <source>
        <dbReference type="ARBA" id="ARBA00022882"/>
    </source>
</evidence>
<dbReference type="FunFam" id="2.60.120.10:FF:000007">
    <property type="entry name" value="Putative potassium/sodium hyperpolarization-activated cyclic nucleotide-gated channel 2"/>
    <property type="match status" value="1"/>
</dbReference>
<dbReference type="Pfam" id="PF00027">
    <property type="entry name" value="cNMP_binding"/>
    <property type="match status" value="1"/>
</dbReference>
<dbReference type="InterPro" id="IPR051413">
    <property type="entry name" value="K/Na_HCN_channel"/>
</dbReference>
<dbReference type="FunFam" id="1.10.287.70:FF:000031">
    <property type="entry name" value="Potassium/sodium hyperpolarization-activated cyclic nucleotide-gated channel 1, putative"/>
    <property type="match status" value="1"/>
</dbReference>
<feature type="domain" description="Cyclic nucleotide-binding" evidence="25">
    <location>
        <begin position="455"/>
        <end position="561"/>
    </location>
</feature>
<evidence type="ECO:0000256" key="10">
    <source>
        <dbReference type="ARBA" id="ARBA00022826"/>
    </source>
</evidence>
<dbReference type="InterPro" id="IPR013621">
    <property type="entry name" value="Ion_trans_N"/>
</dbReference>
<dbReference type="InterPro" id="IPR018488">
    <property type="entry name" value="cNMP-bd_CS"/>
</dbReference>
<evidence type="ECO:0000256" key="12">
    <source>
        <dbReference type="ARBA" id="ARBA00022958"/>
    </source>
</evidence>
<keyword evidence="18" id="KW-0739">Sodium transport</keyword>
<evidence type="ECO:0000256" key="23">
    <source>
        <dbReference type="SAM" id="MobiDB-lite"/>
    </source>
</evidence>
<keyword evidence="13 24" id="KW-1133">Transmembrane helix</keyword>
<feature type="region of interest" description="Disordered" evidence="23">
    <location>
        <begin position="899"/>
        <end position="947"/>
    </location>
</feature>
<evidence type="ECO:0000256" key="24">
    <source>
        <dbReference type="SAM" id="Phobius"/>
    </source>
</evidence>
<dbReference type="InterPro" id="IPR003938">
    <property type="entry name" value="K_chnl_volt-dep_EAG/ELK/ERG"/>
</dbReference>
<evidence type="ECO:0000313" key="26">
    <source>
        <dbReference type="EMBL" id="KAK6315683.1"/>
    </source>
</evidence>
<evidence type="ECO:0000256" key="16">
    <source>
        <dbReference type="ARBA" id="ARBA00023136"/>
    </source>
</evidence>
<keyword evidence="16 24" id="KW-0472">Membrane</keyword>
<proteinExistence type="inferred from homology"/>
<evidence type="ECO:0000256" key="9">
    <source>
        <dbReference type="ARBA" id="ARBA00022741"/>
    </source>
</evidence>
<dbReference type="GO" id="GO:0030425">
    <property type="term" value="C:dendrite"/>
    <property type="evidence" value="ECO:0007669"/>
    <property type="project" value="TreeGrafter"/>
</dbReference>
<sequence>MEEKSNSFSSNKEVEKADGNNVFQRQDSIQKKNMGSQNMKAGDHANSVGFKGDQEEALVGFDDLDGSGDRHGFMQRQFGAMMQPGVNKFSLRMFGSQKAVEKEQERVQTAGYWIIHPYSDFRFYWDLVMLVMMMGNLIIIPVGITFFSEQTTTTWLIFNVASDTIFLVDLVMNFRTGIVNEESSEIILDPKVIKMNYLKSWFVVDFLSSIPVDYIFLIVEKGFDSEVYKTARALRIVRFTKILSLLRLLRLSRLIRYIHQWEEIFHMTYDLASAVVRIFNLIGMMLLLCHWDGCLQFLVPLLQDFPQDCWVSLNGMVNDSWGKQYSYALFKAMSHMLCIGYGARAPVSMSDLWITMLSMIVGATCYAMFVGHATALIQSLDSSRRQYQEKYKQVEQYMSFHKLPADMRQKIHDYYEHRYQGKIFDEDNILSELNDPLKEEIVNFNCRKLVATMPLFANADPNFVTGMLSKLKFEVFQPNDYIIREGTVGKKMYFIQHGVASVITKLNKEMKLTDGSYFGEICLLTKGRRTASVRADTYCRLFSLSVDHFNEVLEEYPMMRRAFETVAIDRLDRIGKKNSLLLQKFQKDLNAGVFNTQENEILKQIIRQDREMVMMVDRKQSVTGMSVTGMSVTGMNSTPISGNSIINSPAQQPYTTALGNNQFQQSAAHLTYSASAVIAPSAAARILPASSQGVYPVPSVSHSNLISSSPVPQTPLSLQQQGSIMSPVSFTTAVCSPPVQTPGLAGRSFQYGSPTSSQLSLIQQPLPTALPSQQPLPQPQQPQQLPQQPGGAAASLATQQPQQQQQPTQQQVLSPQRSDSHHKGSHALQSGSLSRDVRHLSASQPSLPHDTSLGPRVHPGVSGDSLSSIAPPVAAVQGTGMQSGLRTTVPQRVNLFRQMSSGALPPVRAASSTAQHRDSTGSRDSRRDSNLSSTETDQDKMRFASNL</sequence>
<evidence type="ECO:0000256" key="22">
    <source>
        <dbReference type="ARBA" id="ARBA00036239"/>
    </source>
</evidence>
<dbReference type="InterPro" id="IPR018490">
    <property type="entry name" value="cNMP-bd_dom_sf"/>
</dbReference>
<dbReference type="Pfam" id="PF08412">
    <property type="entry name" value="Ion_trans_N"/>
    <property type="match status" value="1"/>
</dbReference>
<feature type="transmembrane region" description="Helical" evidence="24">
    <location>
        <begin position="352"/>
        <end position="377"/>
    </location>
</feature>
<dbReference type="CDD" id="cd00038">
    <property type="entry name" value="CAP_ED"/>
    <property type="match status" value="1"/>
</dbReference>
<keyword evidence="4" id="KW-0894">Sodium channel</keyword>
<evidence type="ECO:0000259" key="25">
    <source>
        <dbReference type="PROSITE" id="PS50042"/>
    </source>
</evidence>
<keyword evidence="20" id="KW-0407">Ion channel</keyword>
<evidence type="ECO:0000256" key="7">
    <source>
        <dbReference type="ARBA" id="ARBA00022566"/>
    </source>
</evidence>
<dbReference type="PANTHER" id="PTHR45689:SF3">
    <property type="entry name" value="POTASSIUM_SODIUM HYPERPOLARIZATION-ACTIVATED CYCLIC NUCLEOTIDE-GATED CHANNEL 1"/>
    <property type="match status" value="1"/>
</dbReference>
<feature type="region of interest" description="Disordered" evidence="23">
    <location>
        <begin position="1"/>
        <end position="26"/>
    </location>
</feature>
<keyword evidence="6" id="KW-0633">Potassium transport</keyword>
<dbReference type="PANTHER" id="PTHR45689">
    <property type="entry name" value="I[[H]] CHANNEL, ISOFORM E"/>
    <property type="match status" value="1"/>
</dbReference>
<evidence type="ECO:0000256" key="3">
    <source>
        <dbReference type="ARBA" id="ARBA00022448"/>
    </source>
</evidence>
<comment type="subcellular location">
    <subcellularLocation>
        <location evidence="1">Cell membrane</location>
        <topology evidence="1">Multi-pass membrane protein</topology>
    </subcellularLocation>
</comment>
<keyword evidence="12" id="KW-0630">Potassium</keyword>
<comment type="similarity">
    <text evidence="2">Belongs to the potassium channel HCN family.</text>
</comment>
<keyword evidence="5" id="KW-1003">Cell membrane</keyword>
<dbReference type="AlphaFoldDB" id="A0AAN8LRX6"/>